<dbReference type="InterPro" id="IPR018333">
    <property type="entry name" value="Squalene_cyclase"/>
</dbReference>
<dbReference type="SFLD" id="SFLDG01016">
    <property type="entry name" value="Prenyltransferase_Like_2"/>
    <property type="match status" value="1"/>
</dbReference>
<name>A0A169FS66_9BACI</name>
<feature type="domain" description="Squalene cyclase C-terminal" evidence="5">
    <location>
        <begin position="304"/>
        <end position="619"/>
    </location>
</feature>
<dbReference type="InterPro" id="IPR032696">
    <property type="entry name" value="SQ_cyclase_C"/>
</dbReference>
<organism evidence="7 8">
    <name type="scientific">Cytobacillus oceanisediminis 2691</name>
    <dbReference type="NCBI Taxonomy" id="1196031"/>
    <lineage>
        <taxon>Bacteria</taxon>
        <taxon>Bacillati</taxon>
        <taxon>Bacillota</taxon>
        <taxon>Bacilli</taxon>
        <taxon>Bacillales</taxon>
        <taxon>Bacillaceae</taxon>
        <taxon>Cytobacillus</taxon>
    </lineage>
</organism>
<dbReference type="PANTHER" id="PTHR11764">
    <property type="entry name" value="TERPENE CYCLASE/MUTASE FAMILY MEMBER"/>
    <property type="match status" value="1"/>
</dbReference>
<evidence type="ECO:0000259" key="5">
    <source>
        <dbReference type="Pfam" id="PF13243"/>
    </source>
</evidence>
<dbReference type="RefSeq" id="WP_019382296.1">
    <property type="nucleotide sequence ID" value="NZ_CP015506.1"/>
</dbReference>
<proteinExistence type="inferred from homology"/>
<dbReference type="GO" id="GO:0016866">
    <property type="term" value="F:intramolecular transferase activity"/>
    <property type="evidence" value="ECO:0007669"/>
    <property type="project" value="InterPro"/>
</dbReference>
<protein>
    <submittedName>
        <fullName evidence="7">Squalene--hopene cyclase</fullName>
    </submittedName>
</protein>
<dbReference type="InterPro" id="IPR006400">
    <property type="entry name" value="Hopene-cyclase"/>
</dbReference>
<evidence type="ECO:0000256" key="3">
    <source>
        <dbReference type="ARBA" id="ARBA00022737"/>
    </source>
</evidence>
<dbReference type="STRING" id="1196031.A361_16480"/>
<keyword evidence="4" id="KW-0413">Isomerase</keyword>
<gene>
    <name evidence="7" type="ORF">A361_16480</name>
</gene>
<evidence type="ECO:0000259" key="6">
    <source>
        <dbReference type="Pfam" id="PF13249"/>
    </source>
</evidence>
<evidence type="ECO:0000256" key="4">
    <source>
        <dbReference type="ARBA" id="ARBA00023235"/>
    </source>
</evidence>
<comment type="similarity">
    <text evidence="2">Belongs to the terpene cyclase/mutase family.</text>
</comment>
<reference evidence="7 8" key="1">
    <citation type="submission" date="2016-04" db="EMBL/GenBank/DDBJ databases">
        <title>Complete genome sequence of Bacillus oceanisediminis strain 2691.</title>
        <authorList>
            <person name="Jeong H."/>
            <person name="Kim H.J."/>
            <person name="Lee D.-W."/>
        </authorList>
    </citation>
    <scope>NUCLEOTIDE SEQUENCE [LARGE SCALE GENOMIC DNA]</scope>
    <source>
        <strain evidence="7 8">2691</strain>
    </source>
</reference>
<comment type="pathway">
    <text evidence="1">Secondary metabolite biosynthesis; hopanoid biosynthesis.</text>
</comment>
<evidence type="ECO:0000256" key="2">
    <source>
        <dbReference type="ARBA" id="ARBA00009755"/>
    </source>
</evidence>
<dbReference type="SUPFAM" id="SSF48239">
    <property type="entry name" value="Terpenoid cyclases/Protein prenyltransferases"/>
    <property type="match status" value="2"/>
</dbReference>
<keyword evidence="3" id="KW-0677">Repeat</keyword>
<accession>A0A169FS66</accession>
<dbReference type="Gene3D" id="1.50.10.20">
    <property type="match status" value="2"/>
</dbReference>
<dbReference type="Pfam" id="PF13249">
    <property type="entry name" value="SQHop_cyclase_N"/>
    <property type="match status" value="1"/>
</dbReference>
<dbReference type="InterPro" id="IPR008930">
    <property type="entry name" value="Terpenoid_cyclase/PrenylTrfase"/>
</dbReference>
<dbReference type="InterPro" id="IPR032697">
    <property type="entry name" value="SQ_cyclase_N"/>
</dbReference>
<dbReference type="EMBL" id="CP015506">
    <property type="protein sequence ID" value="AND40681.1"/>
    <property type="molecule type" value="Genomic_DNA"/>
</dbReference>
<dbReference type="GO" id="GO:0005811">
    <property type="term" value="C:lipid droplet"/>
    <property type="evidence" value="ECO:0007669"/>
    <property type="project" value="InterPro"/>
</dbReference>
<dbReference type="NCBIfam" id="TIGR01787">
    <property type="entry name" value="squalene_cyclas"/>
    <property type="match status" value="1"/>
</dbReference>
<dbReference type="GO" id="GO:0016104">
    <property type="term" value="P:triterpenoid biosynthetic process"/>
    <property type="evidence" value="ECO:0007669"/>
    <property type="project" value="InterPro"/>
</dbReference>
<dbReference type="eggNOG" id="COG1657">
    <property type="taxonomic scope" value="Bacteria"/>
</dbReference>
<dbReference type="Proteomes" id="UP000077856">
    <property type="component" value="Chromosome"/>
</dbReference>
<dbReference type="AlphaFoldDB" id="A0A169FS66"/>
<evidence type="ECO:0000256" key="1">
    <source>
        <dbReference type="ARBA" id="ARBA00004999"/>
    </source>
</evidence>
<dbReference type="KEGG" id="bon:A361_16480"/>
<sequence length="623" mass="70260">MTDTVSSMNNLITLLRKDQSPDGSWNYPFETGISTDAYMIILLKTLEIHDEKLIQGLAARIISKQEENGAWKIFEDEKDGNATATLEAYYGLLYSGYIQKEDPRMKAAREFILEHGGMESVNVFTKIMLSSTGQYKWPESFPVPVEIMLLPLSFPFNFYQFSVYGRVNLAPILILAEKKFSIKTKNSPDLSDLLLTRSGEVPWDIQPEYRSLLSFIKEGVEDLLGLPEQFHSLAMDRANKYMLERIEPDGTFYSYFSSTFLMIFALLSLGYSKDDPIVKNAVAGLKSLRTDIDGLPHMQYANAGVWNTSLINAALQLAGLSPEDSAVKKANTYLLQRQHDQFGDWVIHNPNALPGGWGFSDVNTRNPDIDDTTVSLRAIARSVEDNSKNQEAWNRGTQWLLSMQNDDGGWPSFERNTENPWLDFLPIEKGEYIFGDPTSADLTGRTLEFLGNYTNLPDHDPAVQNAINWLLNNQEQNGSWYGRWGVCYIYGTWAAVTGLIASGMSKDHPSIQKAADWLKGIQNEDGGWGESCLSDSKKSYVPLHASTITDTAWALDALITAEDQPTEEIQKGIHCLVHSIDKEDWTTAYPKGQAMAGSFYIHYHSYRYIFPLMALAHYHRKFG</sequence>
<dbReference type="UniPathway" id="UPA00337"/>
<dbReference type="NCBIfam" id="TIGR01507">
    <property type="entry name" value="hopene_cyclase"/>
    <property type="match status" value="1"/>
</dbReference>
<dbReference type="Pfam" id="PF13243">
    <property type="entry name" value="SQHop_cyclase_C"/>
    <property type="match status" value="1"/>
</dbReference>
<feature type="domain" description="Squalene cyclase N-terminal" evidence="6">
    <location>
        <begin position="14"/>
        <end position="289"/>
    </location>
</feature>
<evidence type="ECO:0000313" key="7">
    <source>
        <dbReference type="EMBL" id="AND40681.1"/>
    </source>
</evidence>
<evidence type="ECO:0000313" key="8">
    <source>
        <dbReference type="Proteomes" id="UP000077856"/>
    </source>
</evidence>
<dbReference type="PANTHER" id="PTHR11764:SF20">
    <property type="entry name" value="LANOSTEROL SYNTHASE"/>
    <property type="match status" value="1"/>
</dbReference>